<name>A0A095Z7U9_9FIRM</name>
<reference evidence="1 2" key="1">
    <citation type="submission" date="2014-07" db="EMBL/GenBank/DDBJ databases">
        <authorList>
            <person name="McCorrison J."/>
            <person name="Sanka R."/>
            <person name="Torralba M."/>
            <person name="Gillis M."/>
            <person name="Haft D.H."/>
            <person name="Methe B."/>
            <person name="Sutton G."/>
            <person name="Nelson K.E."/>
        </authorList>
    </citation>
    <scope>NUCLEOTIDE SEQUENCE [LARGE SCALE GENOMIC DNA]</scope>
    <source>
        <strain evidence="1 2">S7-1-13</strain>
    </source>
</reference>
<dbReference type="Pfam" id="PF10923">
    <property type="entry name" value="BrxC_BrxD"/>
    <property type="match status" value="1"/>
</dbReference>
<dbReference type="eggNOG" id="COG1135">
    <property type="taxonomic scope" value="Bacteria"/>
</dbReference>
<proteinExistence type="predicted"/>
<organism evidence="1 2">
    <name type="scientific">Anaerococcus lactolyticus S7-1-13</name>
    <dbReference type="NCBI Taxonomy" id="1284686"/>
    <lineage>
        <taxon>Bacteria</taxon>
        <taxon>Bacillati</taxon>
        <taxon>Bacillota</taxon>
        <taxon>Tissierellia</taxon>
        <taxon>Tissierellales</taxon>
        <taxon>Peptoniphilaceae</taxon>
        <taxon>Anaerococcus</taxon>
    </lineage>
</organism>
<comment type="caution">
    <text evidence="1">The sequence shown here is derived from an EMBL/GenBank/DDBJ whole genome shotgun (WGS) entry which is preliminary data.</text>
</comment>
<dbReference type="OrthoDB" id="9772976at2"/>
<protein>
    <submittedName>
        <fullName evidence="1">Biotin carboxylase</fullName>
    </submittedName>
</protein>
<sequence>MDRINPKEASTIIKSLEAGVVPDIGLGHLLVGRKAEVDELVNILENIEKGDSDLRFWVGDFGSGKSFMLKTIENLALSKNFVASTIDLNPSRRFYATDRKAVNLYSTILENLKTKNARNGNVIEIIIEEWITNIFYSLSSNKGYELKDLMAGGHKDEVIGVILETLAKFKAVGLSYELGQAISKYYEGFISNDRILKLKAIRWIRGDITTKTEAKKDLGINEIINDDNYFEAIKNLAELFLEIGYKGFVINFDEAVNLYKLPHATTRERNYEKILNIYNECKSNLAKGLFINFGATRKTVFDESRGLVSYGALKGRLGSEASMDSEFVNTNKTVLGLRVLTDEEIYTLLENLVNIYNAHYKTEITFTSSEIISYMEGQLNRPGADEFLTPRAVIKDFIEILDIKRQNAETEISELLLDKFGKLLPVSKDPDNLDDEIEVI</sequence>
<dbReference type="AlphaFoldDB" id="A0A095Z7U9"/>
<evidence type="ECO:0000313" key="2">
    <source>
        <dbReference type="Proteomes" id="UP000029579"/>
    </source>
</evidence>
<accession>A0A095Z7U9</accession>
<dbReference type="EMBL" id="JRMW01000028">
    <property type="protein sequence ID" value="KGF04564.1"/>
    <property type="molecule type" value="Genomic_DNA"/>
</dbReference>
<gene>
    <name evidence="1" type="ORF">HMPREF1630_03605</name>
</gene>
<dbReference type="Proteomes" id="UP000029579">
    <property type="component" value="Unassembled WGS sequence"/>
</dbReference>
<dbReference type="RefSeq" id="WP_004828751.1">
    <property type="nucleotide sequence ID" value="NZ_JRMW01000028.1"/>
</dbReference>
<evidence type="ECO:0000313" key="1">
    <source>
        <dbReference type="EMBL" id="KGF04564.1"/>
    </source>
</evidence>
<dbReference type="InterPro" id="IPR021228">
    <property type="entry name" value="BrxD"/>
</dbReference>